<dbReference type="AlphaFoldDB" id="A0A0F9RME8"/>
<gene>
    <name evidence="1" type="ORF">LCGC14_0627560</name>
</gene>
<evidence type="ECO:0000313" key="1">
    <source>
        <dbReference type="EMBL" id="KKN50967.1"/>
    </source>
</evidence>
<sequence length="116" mass="13389">MTKFENINQCLNEIKNRYENSEKIRRKLAKYDDPIQMTFLDTDRKALILVKKDQGIEIKDSTADENSPVKIEFTSEQVLIDLFNKDLGAVKGYSSGKIKIISGQPRSLMKLRSLMF</sequence>
<comment type="caution">
    <text evidence="1">The sequence shown here is derived from an EMBL/GenBank/DDBJ whole genome shotgun (WGS) entry which is preliminary data.</text>
</comment>
<dbReference type="Gene3D" id="3.30.1050.10">
    <property type="entry name" value="SCP2 sterol-binding domain"/>
    <property type="match status" value="1"/>
</dbReference>
<dbReference type="SUPFAM" id="SSF55718">
    <property type="entry name" value="SCP-like"/>
    <property type="match status" value="1"/>
</dbReference>
<accession>A0A0F9RME8</accession>
<name>A0A0F9RME8_9ZZZZ</name>
<protein>
    <recommendedName>
        <fullName evidence="2">SCP2 domain-containing protein</fullName>
    </recommendedName>
</protein>
<evidence type="ECO:0008006" key="2">
    <source>
        <dbReference type="Google" id="ProtNLM"/>
    </source>
</evidence>
<dbReference type="InterPro" id="IPR036527">
    <property type="entry name" value="SCP2_sterol-bd_dom_sf"/>
</dbReference>
<proteinExistence type="predicted"/>
<organism evidence="1">
    <name type="scientific">marine sediment metagenome</name>
    <dbReference type="NCBI Taxonomy" id="412755"/>
    <lineage>
        <taxon>unclassified sequences</taxon>
        <taxon>metagenomes</taxon>
        <taxon>ecological metagenomes</taxon>
    </lineage>
</organism>
<dbReference type="EMBL" id="LAZR01001087">
    <property type="protein sequence ID" value="KKN50967.1"/>
    <property type="molecule type" value="Genomic_DNA"/>
</dbReference>
<reference evidence="1" key="1">
    <citation type="journal article" date="2015" name="Nature">
        <title>Complex archaea that bridge the gap between prokaryotes and eukaryotes.</title>
        <authorList>
            <person name="Spang A."/>
            <person name="Saw J.H."/>
            <person name="Jorgensen S.L."/>
            <person name="Zaremba-Niedzwiedzka K."/>
            <person name="Martijn J."/>
            <person name="Lind A.E."/>
            <person name="van Eijk R."/>
            <person name="Schleper C."/>
            <person name="Guy L."/>
            <person name="Ettema T.J."/>
        </authorList>
    </citation>
    <scope>NUCLEOTIDE SEQUENCE</scope>
</reference>